<dbReference type="InterPro" id="IPR008965">
    <property type="entry name" value="CBM2/CBM3_carb-bd_dom_sf"/>
</dbReference>
<sequence>MDNPYFVRRKKLTGLFLAWLLLLSAALGYMPAQAAAAVPLTVAEALAKNNSGETATVEGYIVGEMYNSKPIYSGFQDDYNVLIADTPGEKTQSKMIDVQISASYRSQYGLKTNPANVGKKLTVTGQLAAYSGMAGIKSPTAMSLDGESGENPGGGTPNPADPGSENIGVPTTLPDGTGKKVLFDETHGQTAGASDWVIDGAFSDFADGLRDAGFQVDALQRSLPMDSHAFDTPAITLSKLKQYDVFIIGEANIPFKASEQAAMLTYVKEGGSIFFISDHYNSDRNLNRWDSSEVMNGYRRGAFGNPTKGMSTAEAASGAMQDVTSTDWLGQNFGVRFRFNSVGDVTKTDAVKYDQSFGITAGVNDVEMHSGSTLTILDPTRVKGVVYLPENVPGWGNAVENSDKANFPNGGVYKNGGIAEGPFAAISKLEKGKAAFIGDSSPVEDPTPGYVREDNGGKKTTYDGFKGEAQDAVFLVQTVKWLAVHEDYASFENQGITLDEPTPLLGKLEEPATSAEIPGTEPWTTPAAGYKWYDPTTYKAGSYGAGGTPPVVTIPDLTTIAEARKAADNDYVTVQGVVTSEPGVFGGSGFYMQDGTGGVYVYPSKATGYHALDKVKLTAQKLTYNTEVELANEVQVAKLDAQADIPAPVPQAAAAVNDSNQGQLITIKNAAVQNYATVTGSLEFDLVSGGTTNRVRVDSRTGISADALKQAYPAGTAVDITGISSIFKGAYQLKLLKESDIRPAAAAGDNHAPAFADVPAQTVKAGQQVTFSVYANDEDGDVLSYEAVSLPEGAAFDAASGKFTWTPAVEGSYTASFRVQDGKGGSDTLQVSITVEAAGTQAPNSAVLTGPAAASAGAQVDLGVGITKPAFAFTALDLIVKYDPAKLEFATVANSDGTLALADGAVSSSRTGFGVLATGVKPESGEIRIIMASTGQENAVSEDGELLKLHGTLKSGVSGSAAVSVSAFAISADGNSSLVNTDSAALQIQIATADRAALLAAIGEAQKLADQAVTGTEPGQYPASAKTALLSAISDAKRVADDAAATQKAIDDALTALKAAVSTFKNAVIPVPSVPVDKSALTSAIASAQSIYDRAVTGDKVGQYPALAKVQLKAAITTANVVYLDNAATQNQVDSAAAALGSAVTTFQKKLITLVPGAVQITVQDLSILAKYYGIQSTDPNWSRVAPADLFSEGEISIRSLAAVAQMIIGSWYAK</sequence>
<organism evidence="6 7">
    <name type="scientific">Paenibacillus rhizosphaerae</name>
    <dbReference type="NCBI Taxonomy" id="297318"/>
    <lineage>
        <taxon>Bacteria</taxon>
        <taxon>Bacillati</taxon>
        <taxon>Bacillota</taxon>
        <taxon>Bacilli</taxon>
        <taxon>Bacillales</taxon>
        <taxon>Paenibacillaceae</taxon>
        <taxon>Paenibacillus</taxon>
    </lineage>
</organism>
<evidence type="ECO:0000259" key="4">
    <source>
        <dbReference type="Pfam" id="PF18942"/>
    </source>
</evidence>
<evidence type="ECO:0008006" key="8">
    <source>
        <dbReference type="Google" id="ProtNLM"/>
    </source>
</evidence>
<gene>
    <name evidence="6" type="ORF">BK138_25360</name>
</gene>
<dbReference type="GO" id="GO:0000272">
    <property type="term" value="P:polysaccharide catabolic process"/>
    <property type="evidence" value="ECO:0007669"/>
    <property type="project" value="InterPro"/>
</dbReference>
<dbReference type="GO" id="GO:0030246">
    <property type="term" value="F:carbohydrate binding"/>
    <property type="evidence" value="ECO:0007669"/>
    <property type="project" value="InterPro"/>
</dbReference>
<evidence type="ECO:0000256" key="2">
    <source>
        <dbReference type="SAM" id="SignalP"/>
    </source>
</evidence>
<evidence type="ECO:0000313" key="6">
    <source>
        <dbReference type="EMBL" id="OMF51592.1"/>
    </source>
</evidence>
<feature type="domain" description="DUF5689" evidence="4">
    <location>
        <begin position="551"/>
        <end position="741"/>
    </location>
</feature>
<dbReference type="PANTHER" id="PTHR12969">
    <property type="entry name" value="NGD5/OSM-6/IFT52"/>
    <property type="match status" value="1"/>
</dbReference>
<dbReference type="SUPFAM" id="SSF49384">
    <property type="entry name" value="Carbohydrate-binding domain"/>
    <property type="match status" value="1"/>
</dbReference>
<reference evidence="6 7" key="1">
    <citation type="submission" date="2016-11" db="EMBL/GenBank/DDBJ databases">
        <title>Paenibacillus species isolates.</title>
        <authorList>
            <person name="Beno S.M."/>
        </authorList>
    </citation>
    <scope>NUCLEOTIDE SEQUENCE [LARGE SCALE GENOMIC DNA]</scope>
    <source>
        <strain evidence="6 7">FSL R5-0378</strain>
    </source>
</reference>
<dbReference type="InterPro" id="IPR039975">
    <property type="entry name" value="IFT52"/>
</dbReference>
<dbReference type="Proteomes" id="UP000187172">
    <property type="component" value="Unassembled WGS sequence"/>
</dbReference>
<dbReference type="Gene3D" id="2.60.40.680">
    <property type="match status" value="1"/>
</dbReference>
<protein>
    <recommendedName>
        <fullName evidence="8">Dystroglycan-type cadherin-like domain-containing protein</fullName>
    </recommendedName>
</protein>
<dbReference type="InterPro" id="IPR045939">
    <property type="entry name" value="YhcR_N"/>
</dbReference>
<dbReference type="GO" id="GO:0005509">
    <property type="term" value="F:calcium ion binding"/>
    <property type="evidence" value="ECO:0007669"/>
    <property type="project" value="InterPro"/>
</dbReference>
<dbReference type="STRING" id="297318.BK138_25360"/>
<dbReference type="Pfam" id="PF19886">
    <property type="entry name" value="DUF6359"/>
    <property type="match status" value="1"/>
</dbReference>
<dbReference type="CDD" id="cd00146">
    <property type="entry name" value="PKD"/>
    <property type="match status" value="1"/>
</dbReference>
<evidence type="ECO:0000259" key="5">
    <source>
        <dbReference type="Pfam" id="PF19886"/>
    </source>
</evidence>
<dbReference type="Pfam" id="PF00963">
    <property type="entry name" value="Cohesin"/>
    <property type="match status" value="1"/>
</dbReference>
<dbReference type="Pfam" id="PF18942">
    <property type="entry name" value="DUF5689"/>
    <property type="match status" value="1"/>
</dbReference>
<keyword evidence="2" id="KW-0732">Signal</keyword>
<dbReference type="EMBL" id="MRTP01000009">
    <property type="protein sequence ID" value="OMF51592.1"/>
    <property type="molecule type" value="Genomic_DNA"/>
</dbReference>
<dbReference type="Pfam" id="PF05345">
    <property type="entry name" value="He_PIG"/>
    <property type="match status" value="1"/>
</dbReference>
<dbReference type="InterPro" id="IPR013783">
    <property type="entry name" value="Ig-like_fold"/>
</dbReference>
<proteinExistence type="predicted"/>
<feature type="signal peptide" evidence="2">
    <location>
        <begin position="1"/>
        <end position="34"/>
    </location>
</feature>
<dbReference type="Gene3D" id="2.60.40.10">
    <property type="entry name" value="Immunoglobulins"/>
    <property type="match status" value="1"/>
</dbReference>
<dbReference type="PANTHER" id="PTHR12969:SF7">
    <property type="entry name" value="INTRAFLAGELLAR TRANSPORT PROTEIN 52 HOMOLOG"/>
    <property type="match status" value="1"/>
</dbReference>
<dbReference type="CDD" id="cd08547">
    <property type="entry name" value="Type_II_cohesin"/>
    <property type="match status" value="1"/>
</dbReference>
<dbReference type="GO" id="GO:0016020">
    <property type="term" value="C:membrane"/>
    <property type="evidence" value="ECO:0007669"/>
    <property type="project" value="InterPro"/>
</dbReference>
<dbReference type="InterPro" id="IPR015919">
    <property type="entry name" value="Cadherin-like_sf"/>
</dbReference>
<accession>A0A1R1EIK4</accession>
<evidence type="ECO:0000256" key="1">
    <source>
        <dbReference type="SAM" id="MobiDB-lite"/>
    </source>
</evidence>
<dbReference type="SUPFAM" id="SSF52317">
    <property type="entry name" value="Class I glutamine amidotransferase-like"/>
    <property type="match status" value="1"/>
</dbReference>
<dbReference type="InterPro" id="IPR002102">
    <property type="entry name" value="Cohesin_dom"/>
</dbReference>
<keyword evidence="7" id="KW-1185">Reference proteome</keyword>
<dbReference type="InterPro" id="IPR043744">
    <property type="entry name" value="DUF5689"/>
</dbReference>
<feature type="chain" id="PRO_5012842214" description="Dystroglycan-type cadherin-like domain-containing protein" evidence="2">
    <location>
        <begin position="35"/>
        <end position="1215"/>
    </location>
</feature>
<feature type="region of interest" description="Disordered" evidence="1">
    <location>
        <begin position="139"/>
        <end position="181"/>
    </location>
</feature>
<dbReference type="AlphaFoldDB" id="A0A1R1EIK4"/>
<dbReference type="SUPFAM" id="SSF49313">
    <property type="entry name" value="Cadherin-like"/>
    <property type="match status" value="1"/>
</dbReference>
<dbReference type="Gene3D" id="1.20.1270.90">
    <property type="entry name" value="AF1782-like"/>
    <property type="match status" value="2"/>
</dbReference>
<name>A0A1R1EIK4_9BACL</name>
<feature type="domain" description="Cohesin" evidence="3">
    <location>
        <begin position="850"/>
        <end position="984"/>
    </location>
</feature>
<evidence type="ECO:0000313" key="7">
    <source>
        <dbReference type="Proteomes" id="UP000187172"/>
    </source>
</evidence>
<evidence type="ECO:0000259" key="3">
    <source>
        <dbReference type="Pfam" id="PF00963"/>
    </source>
</evidence>
<feature type="region of interest" description="Disordered" evidence="1">
    <location>
        <begin position="437"/>
        <end position="456"/>
    </location>
</feature>
<dbReference type="RefSeq" id="WP_076173593.1">
    <property type="nucleotide sequence ID" value="NZ_MRTP01000009.1"/>
</dbReference>
<comment type="caution">
    <text evidence="6">The sequence shown here is derived from an EMBL/GenBank/DDBJ whole genome shotgun (WGS) entry which is preliminary data.</text>
</comment>
<dbReference type="InterPro" id="IPR029062">
    <property type="entry name" value="Class_I_gatase-like"/>
</dbReference>
<feature type="domain" description="Endonuclease YhcR N-terminal" evidence="5">
    <location>
        <begin position="40"/>
        <end position="144"/>
    </location>
</feature>